<dbReference type="PANTHER" id="PTHR24323:SF7">
    <property type="entry name" value="HOMEOBOX DOMAIN-CONTAINING PROTEIN"/>
    <property type="match status" value="1"/>
</dbReference>
<dbReference type="CDD" id="cd00086">
    <property type="entry name" value="homeodomain"/>
    <property type="match status" value="1"/>
</dbReference>
<dbReference type="Pfam" id="PF00046">
    <property type="entry name" value="Homeodomain"/>
    <property type="match status" value="1"/>
</dbReference>
<protein>
    <recommendedName>
        <fullName evidence="8">Homeobox domain-containing protein</fullName>
    </recommendedName>
</protein>
<feature type="compositionally biased region" description="Pro residues" evidence="7">
    <location>
        <begin position="264"/>
        <end position="274"/>
    </location>
</feature>
<dbReference type="PROSITE" id="PS00027">
    <property type="entry name" value="HOMEOBOX_1"/>
    <property type="match status" value="1"/>
</dbReference>
<keyword evidence="2 5" id="KW-0238">DNA-binding</keyword>
<sequence length="597" mass="64031">MSDAVLPHRSTSAAPEGNALDSNIFENDQETRLYSSSGSESKEESSILAGSKADRKQKRKRTSAKDQAILEAEYRGNPKPNKAARAGIVQKVDLNEKEVQVWFQNRRQINRRKSRPLLPHEVAALGLGGMLSSDPVTVPVSRSTIVPGADAMNTDAAEESSGNGKGGAEQHEDKPSSKLLEHIASEVVEIVQAVSNEVAEPELPKVYSPAFNSQASSDGPPTPSTNAETVGSSFTSTPGHLASRWSLGNSFSTPSSSSQAQPAATPPGFLPSLPPCSEKKGDPVDSKSRSKVRLSMGLDGKAELVESASSSPPREGPVRPSSSVETLPQHRRSLQRSQSAHIFGNSSHRSPYNESIPLLSESTHSSPRNVSALFAPKLKVGRSRDSRTWVFACDPDARDELTTQAENESSGSAVAAISLIRSTSNSALKPNSNKRNAPALKHDSSANAKKPKLVRAQSGVAMLQRISKPVLKPVKSGKGYDGLMKSPSGDSDKENWVMGEEHHARRRRLPSSKPDSQQNSKAVLRDSHKIMSHAGNLGVPKGRRRMAGYAEPKVFEDEGNAGGEEVERFMNGNVSPSKKGDLDCIQGLLSLSQGNWQ</sequence>
<reference evidence="9" key="1">
    <citation type="journal article" date="2021" name="IMA Fungus">
        <title>Genomic characterization of three marine fungi, including Emericellopsis atlantica sp. nov. with signatures of a generalist lifestyle and marine biomass degradation.</title>
        <authorList>
            <person name="Hagestad O.C."/>
            <person name="Hou L."/>
            <person name="Andersen J.H."/>
            <person name="Hansen E.H."/>
            <person name="Altermark B."/>
            <person name="Li C."/>
            <person name="Kuhnert E."/>
            <person name="Cox R.J."/>
            <person name="Crous P.W."/>
            <person name="Spatafora J.W."/>
            <person name="Lail K."/>
            <person name="Amirebrahimi M."/>
            <person name="Lipzen A."/>
            <person name="Pangilinan J."/>
            <person name="Andreopoulos W."/>
            <person name="Hayes R.D."/>
            <person name="Ng V."/>
            <person name="Grigoriev I.V."/>
            <person name="Jackson S.A."/>
            <person name="Sutton T.D.S."/>
            <person name="Dobson A.D.W."/>
            <person name="Rama T."/>
        </authorList>
    </citation>
    <scope>NUCLEOTIDE SEQUENCE</scope>
    <source>
        <strain evidence="9">TRa3180A</strain>
    </source>
</reference>
<feature type="compositionally biased region" description="Polar residues" evidence="7">
    <location>
        <begin position="210"/>
        <end position="238"/>
    </location>
</feature>
<dbReference type="SUPFAM" id="SSF46689">
    <property type="entry name" value="Homeodomain-like"/>
    <property type="match status" value="1"/>
</dbReference>
<evidence type="ECO:0000256" key="5">
    <source>
        <dbReference type="PROSITE-ProRule" id="PRU00108"/>
    </source>
</evidence>
<dbReference type="PROSITE" id="PS50071">
    <property type="entry name" value="HOMEOBOX_2"/>
    <property type="match status" value="1"/>
</dbReference>
<name>A0A9P7Z8V7_9HELO</name>
<dbReference type="InterPro" id="IPR017970">
    <property type="entry name" value="Homeobox_CS"/>
</dbReference>
<feature type="compositionally biased region" description="Basic and acidic residues" evidence="7">
    <location>
        <begin position="168"/>
        <end position="180"/>
    </location>
</feature>
<evidence type="ECO:0000256" key="3">
    <source>
        <dbReference type="ARBA" id="ARBA00023155"/>
    </source>
</evidence>
<dbReference type="OrthoDB" id="6159439at2759"/>
<evidence type="ECO:0000256" key="6">
    <source>
        <dbReference type="RuleBase" id="RU000682"/>
    </source>
</evidence>
<feature type="compositionally biased region" description="Basic and acidic residues" evidence="7">
    <location>
        <begin position="277"/>
        <end position="288"/>
    </location>
</feature>
<feature type="compositionally biased region" description="Basic and acidic residues" evidence="7">
    <location>
        <begin position="490"/>
        <end position="503"/>
    </location>
</feature>
<gene>
    <name evidence="9" type="ORF">BJ878DRAFT_171465</name>
</gene>
<dbReference type="EMBL" id="MU253770">
    <property type="protein sequence ID" value="KAG9247510.1"/>
    <property type="molecule type" value="Genomic_DNA"/>
</dbReference>
<feature type="region of interest" description="Disordered" evidence="7">
    <location>
        <begin position="209"/>
        <end position="367"/>
    </location>
</feature>
<evidence type="ECO:0000313" key="9">
    <source>
        <dbReference type="EMBL" id="KAG9247510.1"/>
    </source>
</evidence>
<feature type="region of interest" description="Disordered" evidence="7">
    <location>
        <begin position="472"/>
        <end position="542"/>
    </location>
</feature>
<dbReference type="GO" id="GO:0005634">
    <property type="term" value="C:nucleus"/>
    <property type="evidence" value="ECO:0007669"/>
    <property type="project" value="UniProtKB-SubCell"/>
</dbReference>
<evidence type="ECO:0000256" key="1">
    <source>
        <dbReference type="ARBA" id="ARBA00004123"/>
    </source>
</evidence>
<dbReference type="PANTHER" id="PTHR24323">
    <property type="entry name" value="CEH-10 HOMEODOMAIN-CONTAINING HOMOLOG"/>
    <property type="match status" value="1"/>
</dbReference>
<dbReference type="GO" id="GO:0000981">
    <property type="term" value="F:DNA-binding transcription factor activity, RNA polymerase II-specific"/>
    <property type="evidence" value="ECO:0007669"/>
    <property type="project" value="InterPro"/>
</dbReference>
<comment type="subcellular location">
    <subcellularLocation>
        <location evidence="1 5 6">Nucleus</location>
    </subcellularLocation>
</comment>
<feature type="domain" description="Homeobox" evidence="8">
    <location>
        <begin position="53"/>
        <end position="113"/>
    </location>
</feature>
<evidence type="ECO:0000256" key="7">
    <source>
        <dbReference type="SAM" id="MobiDB-lite"/>
    </source>
</evidence>
<accession>A0A9P7Z8V7</accession>
<evidence type="ECO:0000256" key="4">
    <source>
        <dbReference type="ARBA" id="ARBA00023242"/>
    </source>
</evidence>
<feature type="DNA-binding region" description="Homeobox" evidence="5">
    <location>
        <begin position="55"/>
        <end position="114"/>
    </location>
</feature>
<evidence type="ECO:0000259" key="8">
    <source>
        <dbReference type="PROSITE" id="PS50071"/>
    </source>
</evidence>
<proteinExistence type="predicted"/>
<dbReference type="Gene3D" id="1.10.10.60">
    <property type="entry name" value="Homeodomain-like"/>
    <property type="match status" value="1"/>
</dbReference>
<dbReference type="GO" id="GO:0000976">
    <property type="term" value="F:transcription cis-regulatory region binding"/>
    <property type="evidence" value="ECO:0007669"/>
    <property type="project" value="TreeGrafter"/>
</dbReference>
<organism evidence="9 10">
    <name type="scientific">Calycina marina</name>
    <dbReference type="NCBI Taxonomy" id="1763456"/>
    <lineage>
        <taxon>Eukaryota</taxon>
        <taxon>Fungi</taxon>
        <taxon>Dikarya</taxon>
        <taxon>Ascomycota</taxon>
        <taxon>Pezizomycotina</taxon>
        <taxon>Leotiomycetes</taxon>
        <taxon>Helotiales</taxon>
        <taxon>Pezizellaceae</taxon>
        <taxon>Calycina</taxon>
    </lineage>
</organism>
<dbReference type="AlphaFoldDB" id="A0A9P7Z8V7"/>
<feature type="compositionally biased region" description="Low complexity" evidence="7">
    <location>
        <begin position="252"/>
        <end position="263"/>
    </location>
</feature>
<feature type="compositionally biased region" description="Polar residues" evidence="7">
    <location>
        <begin position="425"/>
        <end position="435"/>
    </location>
</feature>
<comment type="caution">
    <text evidence="9">The sequence shown here is derived from an EMBL/GenBank/DDBJ whole genome shotgun (WGS) entry which is preliminary data.</text>
</comment>
<feature type="region of interest" description="Disordered" evidence="7">
    <location>
        <begin position="148"/>
        <end position="180"/>
    </location>
</feature>
<keyword evidence="3 5" id="KW-0371">Homeobox</keyword>
<feature type="region of interest" description="Disordered" evidence="7">
    <location>
        <begin position="425"/>
        <end position="460"/>
    </location>
</feature>
<dbReference type="Proteomes" id="UP000887226">
    <property type="component" value="Unassembled WGS sequence"/>
</dbReference>
<dbReference type="SMART" id="SM00389">
    <property type="entry name" value="HOX"/>
    <property type="match status" value="1"/>
</dbReference>
<dbReference type="InterPro" id="IPR009057">
    <property type="entry name" value="Homeodomain-like_sf"/>
</dbReference>
<feature type="region of interest" description="Disordered" evidence="7">
    <location>
        <begin position="1"/>
        <end position="85"/>
    </location>
</feature>
<keyword evidence="4 5" id="KW-0539">Nucleus</keyword>
<dbReference type="InterPro" id="IPR051775">
    <property type="entry name" value="Homeobox_domain"/>
</dbReference>
<feature type="compositionally biased region" description="Polar residues" evidence="7">
    <location>
        <begin position="335"/>
        <end position="353"/>
    </location>
</feature>
<evidence type="ECO:0000313" key="10">
    <source>
        <dbReference type="Proteomes" id="UP000887226"/>
    </source>
</evidence>
<dbReference type="InterPro" id="IPR001356">
    <property type="entry name" value="HD"/>
</dbReference>
<evidence type="ECO:0000256" key="2">
    <source>
        <dbReference type="ARBA" id="ARBA00023125"/>
    </source>
</evidence>
<keyword evidence="10" id="KW-1185">Reference proteome</keyword>